<dbReference type="HOGENOM" id="CLU_894259_0_0_1"/>
<dbReference type="GO" id="GO:0042602">
    <property type="term" value="F:riboflavin reductase (NADPH) activity"/>
    <property type="evidence" value="ECO:0007669"/>
    <property type="project" value="TreeGrafter"/>
</dbReference>
<evidence type="ECO:0000259" key="2">
    <source>
        <dbReference type="SMART" id="SM00903"/>
    </source>
</evidence>
<dbReference type="eggNOG" id="ENOG502SB89">
    <property type="taxonomic scope" value="Eukaryota"/>
</dbReference>
<dbReference type="InParanoid" id="N1JDN5"/>
<organism evidence="3 4">
    <name type="scientific">Blumeria graminis f. sp. hordei (strain DH14)</name>
    <name type="common">Barley powdery mildew</name>
    <name type="synonym">Oidium monilioides f. sp. hordei</name>
    <dbReference type="NCBI Taxonomy" id="546991"/>
    <lineage>
        <taxon>Eukaryota</taxon>
        <taxon>Fungi</taxon>
        <taxon>Dikarya</taxon>
        <taxon>Ascomycota</taxon>
        <taxon>Pezizomycotina</taxon>
        <taxon>Leotiomycetes</taxon>
        <taxon>Erysiphales</taxon>
        <taxon>Erysiphaceae</taxon>
        <taxon>Blumeria</taxon>
        <taxon>Blumeria hordei</taxon>
    </lineage>
</organism>
<dbReference type="InterPro" id="IPR012349">
    <property type="entry name" value="Split_barrel_FMN-bd"/>
</dbReference>
<proteinExistence type="predicted"/>
<dbReference type="InterPro" id="IPR050268">
    <property type="entry name" value="NADH-dep_flavin_reductase"/>
</dbReference>
<keyword evidence="1" id="KW-0560">Oxidoreductase</keyword>
<comment type="caution">
    <text evidence="3">The sequence shown here is derived from an EMBL/GenBank/DDBJ whole genome shotgun (WGS) entry which is preliminary data.</text>
</comment>
<evidence type="ECO:0000313" key="3">
    <source>
        <dbReference type="EMBL" id="CCU80279.1"/>
    </source>
</evidence>
<evidence type="ECO:0000313" key="4">
    <source>
        <dbReference type="Proteomes" id="UP000015441"/>
    </source>
</evidence>
<dbReference type="InterPro" id="IPR002563">
    <property type="entry name" value="Flavin_Rdtase-like_dom"/>
</dbReference>
<dbReference type="SMART" id="SM00903">
    <property type="entry name" value="Flavin_Reduct"/>
    <property type="match status" value="1"/>
</dbReference>
<keyword evidence="4" id="KW-1185">Reference proteome</keyword>
<reference evidence="3 4" key="1">
    <citation type="journal article" date="2010" name="Science">
        <title>Genome expansion and gene loss in powdery mildew fungi reveal tradeoffs in extreme parasitism.</title>
        <authorList>
            <person name="Spanu P.D."/>
            <person name="Abbott J.C."/>
            <person name="Amselem J."/>
            <person name="Burgis T.A."/>
            <person name="Soanes D.M."/>
            <person name="Stueber K."/>
            <person name="Ver Loren van Themaat E."/>
            <person name="Brown J.K.M."/>
            <person name="Butcher S.A."/>
            <person name="Gurr S.J."/>
            <person name="Lebrun M.-H."/>
            <person name="Ridout C.J."/>
            <person name="Schulze-Lefert P."/>
            <person name="Talbot N.J."/>
            <person name="Ahmadinejad N."/>
            <person name="Ametz C."/>
            <person name="Barton G.R."/>
            <person name="Benjdia M."/>
            <person name="Bidzinski P."/>
            <person name="Bindschedler L.V."/>
            <person name="Both M."/>
            <person name="Brewer M.T."/>
            <person name="Cadle-Davidson L."/>
            <person name="Cadle-Davidson M.M."/>
            <person name="Collemare J."/>
            <person name="Cramer R."/>
            <person name="Frenkel O."/>
            <person name="Godfrey D."/>
            <person name="Harriman J."/>
            <person name="Hoede C."/>
            <person name="King B.C."/>
            <person name="Klages S."/>
            <person name="Kleemann J."/>
            <person name="Knoll D."/>
            <person name="Koti P.S."/>
            <person name="Kreplak J."/>
            <person name="Lopez-Ruiz F.J."/>
            <person name="Lu X."/>
            <person name="Maekawa T."/>
            <person name="Mahanil S."/>
            <person name="Micali C."/>
            <person name="Milgroom M.G."/>
            <person name="Montana G."/>
            <person name="Noir S."/>
            <person name="O'Connell R.J."/>
            <person name="Oberhaensli S."/>
            <person name="Parlange F."/>
            <person name="Pedersen C."/>
            <person name="Quesneville H."/>
            <person name="Reinhardt R."/>
            <person name="Rott M."/>
            <person name="Sacristan S."/>
            <person name="Schmidt S.M."/>
            <person name="Schoen M."/>
            <person name="Skamnioti P."/>
            <person name="Sommer H."/>
            <person name="Stephens A."/>
            <person name="Takahara H."/>
            <person name="Thordal-Christensen H."/>
            <person name="Vigouroux M."/>
            <person name="Wessling R."/>
            <person name="Wicker T."/>
            <person name="Panstruga R."/>
        </authorList>
    </citation>
    <scope>NUCLEOTIDE SEQUENCE [LARGE SCALE GENOMIC DNA]</scope>
    <source>
        <strain evidence="3">DH14</strain>
    </source>
</reference>
<accession>N1JDN5</accession>
<protein>
    <submittedName>
        <fullName evidence="3">Flavin reductase family protein</fullName>
    </submittedName>
</protein>
<feature type="domain" description="Flavin reductase like" evidence="2">
    <location>
        <begin position="126"/>
        <end position="300"/>
    </location>
</feature>
<dbReference type="PANTHER" id="PTHR30466:SF1">
    <property type="entry name" value="FMN REDUCTASE (NADH) RUTF"/>
    <property type="match status" value="1"/>
</dbReference>
<dbReference type="SUPFAM" id="SSF50475">
    <property type="entry name" value="FMN-binding split barrel"/>
    <property type="match status" value="1"/>
</dbReference>
<dbReference type="OrthoDB" id="2015405at2759"/>
<dbReference type="Pfam" id="PF01613">
    <property type="entry name" value="Flavin_Reduct"/>
    <property type="match status" value="1"/>
</dbReference>
<sequence>MAFYARRVVRILSEASPLSHRSEGMNRVIFEWPHISFRPKKHEHNLSRLSKFQLNAAGQSRMFRSPTIVEVESCKVDGIRDTDSRTTTSATKHTKAKESNLVNITSQDVKTEGDPELLPDEVRQIMRRVPQSVAILTTNKQFYRTDFVDSLEVPRGIGMTLSSVTTVTMKPEPIVSFNIKKPSQTLEAIRNCRNFVLHFPTCTSAGAHLADSFSKGATQLLDNYSQNFLESMRVPISYQGRTIYLPVLLPPTYPISYALMCEVLNNNGLIEVSDHVIVLGKVQKTWSINRDKNEDSEVSRILRHFLILSANDFKRLKHIDADDALSLYMIRNISQADFEFNPLFSTYLSG</sequence>
<dbReference type="EMBL" id="CAUH01004602">
    <property type="protein sequence ID" value="CCU80279.1"/>
    <property type="molecule type" value="Genomic_DNA"/>
</dbReference>
<dbReference type="PANTHER" id="PTHR30466">
    <property type="entry name" value="FLAVIN REDUCTASE"/>
    <property type="match status" value="1"/>
</dbReference>
<name>N1JDN5_BLUG1</name>
<dbReference type="AlphaFoldDB" id="N1JDN5"/>
<dbReference type="Gene3D" id="2.30.110.10">
    <property type="entry name" value="Electron Transport, Fmn-binding Protein, Chain A"/>
    <property type="match status" value="1"/>
</dbReference>
<dbReference type="GO" id="GO:0010181">
    <property type="term" value="F:FMN binding"/>
    <property type="evidence" value="ECO:0007669"/>
    <property type="project" value="InterPro"/>
</dbReference>
<dbReference type="Proteomes" id="UP000015441">
    <property type="component" value="Unassembled WGS sequence"/>
</dbReference>
<gene>
    <name evidence="3" type="ORF">BGHDH14_bgh04642</name>
</gene>
<dbReference type="STRING" id="546991.N1JDN5"/>
<evidence type="ECO:0000256" key="1">
    <source>
        <dbReference type="ARBA" id="ARBA00023002"/>
    </source>
</evidence>